<organism evidence="2 3">
    <name type="scientific">Tagetes erecta</name>
    <name type="common">African marigold</name>
    <dbReference type="NCBI Taxonomy" id="13708"/>
    <lineage>
        <taxon>Eukaryota</taxon>
        <taxon>Viridiplantae</taxon>
        <taxon>Streptophyta</taxon>
        <taxon>Embryophyta</taxon>
        <taxon>Tracheophyta</taxon>
        <taxon>Spermatophyta</taxon>
        <taxon>Magnoliopsida</taxon>
        <taxon>eudicotyledons</taxon>
        <taxon>Gunneridae</taxon>
        <taxon>Pentapetalae</taxon>
        <taxon>asterids</taxon>
        <taxon>campanulids</taxon>
        <taxon>Asterales</taxon>
        <taxon>Asteraceae</taxon>
        <taxon>Asteroideae</taxon>
        <taxon>Heliantheae alliance</taxon>
        <taxon>Tageteae</taxon>
        <taxon>Tagetes</taxon>
    </lineage>
</organism>
<comment type="caution">
    <text evidence="2">The sequence shown here is derived from an EMBL/GenBank/DDBJ whole genome shotgun (WGS) entry which is preliminary data.</text>
</comment>
<sequence length="247" mass="28036">MSSTNLFPAMNYNSQAGKVMKRKPISGKKTPYDRVITPPLQSNWINALVTKLVSALWNTKTWETDSNSVAEGGIEEDYERVENLHDDGAKLNQDESSSSRKSEILYLVEELLMLEHFSREDCDRLIKIINLRVEDYDRRERVDAGPNMRTTQDVTTEAMSSLPTIKEKYQIAEEKILTHDKAGGVNRVEGTSDMIKEYAQVSDVIYASQGSSNSNDPTSTYETGSLTVKRATRTRKYNTRRGRPRSK</sequence>
<gene>
    <name evidence="2" type="ORF">QVD17_13760</name>
</gene>
<feature type="compositionally biased region" description="Polar residues" evidence="1">
    <location>
        <begin position="209"/>
        <end position="226"/>
    </location>
</feature>
<feature type="region of interest" description="Disordered" evidence="1">
    <location>
        <begin position="209"/>
        <end position="247"/>
    </location>
</feature>
<dbReference type="AlphaFoldDB" id="A0AAD8L2J6"/>
<dbReference type="GO" id="GO:0005635">
    <property type="term" value="C:nuclear envelope"/>
    <property type="evidence" value="ECO:0007669"/>
    <property type="project" value="TreeGrafter"/>
</dbReference>
<evidence type="ECO:0000256" key="1">
    <source>
        <dbReference type="SAM" id="MobiDB-lite"/>
    </source>
</evidence>
<dbReference type="PANTHER" id="PTHR33416">
    <property type="entry name" value="NUCLEAR PORE COMPLEX PROTEIN NUP1"/>
    <property type="match status" value="1"/>
</dbReference>
<feature type="compositionally biased region" description="Basic residues" evidence="1">
    <location>
        <begin position="230"/>
        <end position="247"/>
    </location>
</feature>
<protein>
    <submittedName>
        <fullName evidence="2">Uncharacterized protein</fullName>
    </submittedName>
</protein>
<dbReference type="GO" id="GO:0071763">
    <property type="term" value="P:nuclear membrane organization"/>
    <property type="evidence" value="ECO:0007669"/>
    <property type="project" value="TreeGrafter"/>
</dbReference>
<dbReference type="EMBL" id="JAUHHV010000003">
    <property type="protein sequence ID" value="KAK1430767.1"/>
    <property type="molecule type" value="Genomic_DNA"/>
</dbReference>
<name>A0AAD8L2J6_TARER</name>
<proteinExistence type="predicted"/>
<evidence type="ECO:0000313" key="3">
    <source>
        <dbReference type="Proteomes" id="UP001229421"/>
    </source>
</evidence>
<accession>A0AAD8L2J6</accession>
<keyword evidence="3" id="KW-1185">Reference proteome</keyword>
<dbReference type="Proteomes" id="UP001229421">
    <property type="component" value="Unassembled WGS sequence"/>
</dbReference>
<evidence type="ECO:0000313" key="2">
    <source>
        <dbReference type="EMBL" id="KAK1430767.1"/>
    </source>
</evidence>
<reference evidence="2" key="1">
    <citation type="journal article" date="2023" name="bioRxiv">
        <title>Improved chromosome-level genome assembly for marigold (Tagetes erecta).</title>
        <authorList>
            <person name="Jiang F."/>
            <person name="Yuan L."/>
            <person name="Wang S."/>
            <person name="Wang H."/>
            <person name="Xu D."/>
            <person name="Wang A."/>
            <person name="Fan W."/>
        </authorList>
    </citation>
    <scope>NUCLEOTIDE SEQUENCE</scope>
    <source>
        <strain evidence="2">WSJ</strain>
        <tissue evidence="2">Leaf</tissue>
    </source>
</reference>
<dbReference type="PANTHER" id="PTHR33416:SF17">
    <property type="entry name" value="PROTEIN KAKU4"/>
    <property type="match status" value="1"/>
</dbReference>